<evidence type="ECO:0000256" key="3">
    <source>
        <dbReference type="ARBA" id="ARBA00022448"/>
    </source>
</evidence>
<evidence type="ECO:0000256" key="2">
    <source>
        <dbReference type="ARBA" id="ARBA00006555"/>
    </source>
</evidence>
<keyword evidence="3" id="KW-0813">Transport</keyword>
<dbReference type="STRING" id="679937.Bcop_1434"/>
<dbReference type="GO" id="GO:0055085">
    <property type="term" value="P:transmembrane transport"/>
    <property type="evidence" value="ECO:0007669"/>
    <property type="project" value="InterPro"/>
</dbReference>
<dbReference type="InterPro" id="IPR051045">
    <property type="entry name" value="TonB-dependent_transducer"/>
</dbReference>
<proteinExistence type="inferred from homology"/>
<feature type="chain" id="PRO_5003305368" evidence="10">
    <location>
        <begin position="24"/>
        <end position="275"/>
    </location>
</feature>
<evidence type="ECO:0000259" key="11">
    <source>
        <dbReference type="PROSITE" id="PS52015"/>
    </source>
</evidence>
<gene>
    <name evidence="12" type="ORF">Bcop_1434</name>
</gene>
<keyword evidence="9" id="KW-0472">Membrane</keyword>
<keyword evidence="6" id="KW-0812">Transmembrane</keyword>
<dbReference type="NCBIfam" id="TIGR01352">
    <property type="entry name" value="tonB_Cterm"/>
    <property type="match status" value="1"/>
</dbReference>
<dbReference type="AlphaFoldDB" id="F3ZPH2"/>
<comment type="similarity">
    <text evidence="2">Belongs to the TonB family.</text>
</comment>
<name>F3ZPH2_9BACE</name>
<dbReference type="GO" id="GO:0098797">
    <property type="term" value="C:plasma membrane protein complex"/>
    <property type="evidence" value="ECO:0007669"/>
    <property type="project" value="TreeGrafter"/>
</dbReference>
<dbReference type="InterPro" id="IPR006260">
    <property type="entry name" value="TonB/TolA_C"/>
</dbReference>
<protein>
    <submittedName>
        <fullName evidence="12">TonB family protein</fullName>
    </submittedName>
</protein>
<evidence type="ECO:0000313" key="13">
    <source>
        <dbReference type="Proteomes" id="UP000018439"/>
    </source>
</evidence>
<dbReference type="GO" id="GO:0031992">
    <property type="term" value="F:energy transducer activity"/>
    <property type="evidence" value="ECO:0007669"/>
    <property type="project" value="TreeGrafter"/>
</dbReference>
<evidence type="ECO:0000256" key="8">
    <source>
        <dbReference type="ARBA" id="ARBA00022989"/>
    </source>
</evidence>
<feature type="domain" description="TonB C-terminal" evidence="11">
    <location>
        <begin position="184"/>
        <end position="275"/>
    </location>
</feature>
<dbReference type="Pfam" id="PF03544">
    <property type="entry name" value="TonB_C"/>
    <property type="match status" value="1"/>
</dbReference>
<dbReference type="PROSITE" id="PS52015">
    <property type="entry name" value="TONB_CTD"/>
    <property type="match status" value="1"/>
</dbReference>
<evidence type="ECO:0000256" key="7">
    <source>
        <dbReference type="ARBA" id="ARBA00022927"/>
    </source>
</evidence>
<dbReference type="OrthoDB" id="1120393at2"/>
<dbReference type="SUPFAM" id="SSF82185">
    <property type="entry name" value="Histone H3 K4-specific methyltransferase SET7/9 N-terminal domain"/>
    <property type="match status" value="1"/>
</dbReference>
<dbReference type="InterPro" id="IPR037682">
    <property type="entry name" value="TonB_C"/>
</dbReference>
<keyword evidence="5" id="KW-0997">Cell inner membrane</keyword>
<dbReference type="SUPFAM" id="SSF74653">
    <property type="entry name" value="TolA/TonB C-terminal domain"/>
    <property type="match status" value="1"/>
</dbReference>
<dbReference type="eggNOG" id="COG0810">
    <property type="taxonomic scope" value="Bacteria"/>
</dbReference>
<keyword evidence="13" id="KW-1185">Reference proteome</keyword>
<comment type="subcellular location">
    <subcellularLocation>
        <location evidence="1">Cell inner membrane</location>
        <topology evidence="1">Single-pass membrane protein</topology>
        <orientation evidence="1">Periplasmic side</orientation>
    </subcellularLocation>
</comment>
<keyword evidence="10" id="KW-0732">Signal</keyword>
<evidence type="ECO:0000256" key="4">
    <source>
        <dbReference type="ARBA" id="ARBA00022475"/>
    </source>
</evidence>
<dbReference type="Gene3D" id="3.90.930.1">
    <property type="match status" value="1"/>
</dbReference>
<evidence type="ECO:0000256" key="1">
    <source>
        <dbReference type="ARBA" id="ARBA00004383"/>
    </source>
</evidence>
<keyword evidence="4" id="KW-1003">Cell membrane</keyword>
<dbReference type="Proteomes" id="UP000018439">
    <property type="component" value="Chromosome"/>
</dbReference>
<dbReference type="HOGENOM" id="CLU_1010670_0_0_10"/>
<feature type="signal peptide" evidence="10">
    <location>
        <begin position="1"/>
        <end position="23"/>
    </location>
</feature>
<evidence type="ECO:0000256" key="5">
    <source>
        <dbReference type="ARBA" id="ARBA00022519"/>
    </source>
</evidence>
<dbReference type="PANTHER" id="PTHR33446">
    <property type="entry name" value="PROTEIN TONB-RELATED"/>
    <property type="match status" value="1"/>
</dbReference>
<organism evidence="12 13">
    <name type="scientific">Bacteroides coprosuis DSM 18011</name>
    <dbReference type="NCBI Taxonomy" id="679937"/>
    <lineage>
        <taxon>Bacteria</taxon>
        <taxon>Pseudomonadati</taxon>
        <taxon>Bacteroidota</taxon>
        <taxon>Bacteroidia</taxon>
        <taxon>Bacteroidales</taxon>
        <taxon>Bacteroidaceae</taxon>
        <taxon>Bacteroides</taxon>
    </lineage>
</organism>
<reference evidence="12 13" key="1">
    <citation type="journal article" date="2011" name="Stand. Genomic Sci.">
        <title>Non-contiguous finished genome sequence of Bacteroides coprosuis type strain (PC139).</title>
        <authorList>
            <person name="Land M."/>
            <person name="Held B."/>
            <person name="Gronow S."/>
            <person name="Abt B."/>
            <person name="Lucas S."/>
            <person name="Del Rio T.G."/>
            <person name="Nolan M."/>
            <person name="Tice H."/>
            <person name="Cheng J.F."/>
            <person name="Pitluck S."/>
            <person name="Liolios K."/>
            <person name="Pagani I."/>
            <person name="Ivanova N."/>
            <person name="Mavromatis K."/>
            <person name="Mikhailova N."/>
            <person name="Pati A."/>
            <person name="Tapia R."/>
            <person name="Han C."/>
            <person name="Goodwin L."/>
            <person name="Chen A."/>
            <person name="Palaniappan K."/>
            <person name="Hauser L."/>
            <person name="Brambilla E.M."/>
            <person name="Rohde M."/>
            <person name="Goker M."/>
            <person name="Detter J.C."/>
            <person name="Woyke T."/>
            <person name="Bristow J."/>
            <person name="Eisen J.A."/>
            <person name="Markowitz V."/>
            <person name="Hugenholtz P."/>
            <person name="Kyrpides N.C."/>
            <person name="Klenk H.P."/>
            <person name="Lapidus A."/>
        </authorList>
    </citation>
    <scope>NUCLEOTIDE SEQUENCE</scope>
    <source>
        <strain evidence="12 13">DSM 18011</strain>
    </source>
</reference>
<dbReference type="PANTHER" id="PTHR33446:SF2">
    <property type="entry name" value="PROTEIN TONB"/>
    <property type="match status" value="1"/>
</dbReference>
<accession>F3ZPH2</accession>
<evidence type="ECO:0000256" key="9">
    <source>
        <dbReference type="ARBA" id="ARBA00023136"/>
    </source>
</evidence>
<keyword evidence="8" id="KW-1133">Transmembrane helix</keyword>
<keyword evidence="7" id="KW-0653">Protein transport</keyword>
<sequence>MKKNILATVFASLLIVCGNPIKAQSISPIQEYTDQDIEQLTALDTITEIAGLKNGEELIYVKNKLKSVMRFKNGVQVGSQLDYYDNGQLFSHIRYNGEGVKEGPFTLYHSNGKSYYTSFYKEGVENGKYYEYSKSGALLKKGECIDGVKTDIPLTDSDKKEYTSTDKQHLEKDDSFQTADYRDGGINGLMNFIKRNIKYPVKEQRLKREGKVVIALRINKKGEMDNFYIQKSENKTFDEEALRVVKLIPNNWCPAMKDNKPVNTLYYLPINFRLR</sequence>
<evidence type="ECO:0000313" key="12">
    <source>
        <dbReference type="EMBL" id="EGJ71629.1"/>
    </source>
</evidence>
<dbReference type="EMBL" id="CM001167">
    <property type="protein sequence ID" value="EGJ71629.1"/>
    <property type="molecule type" value="Genomic_DNA"/>
</dbReference>
<evidence type="ECO:0000256" key="6">
    <source>
        <dbReference type="ARBA" id="ARBA00022692"/>
    </source>
</evidence>
<dbReference type="GO" id="GO:0015031">
    <property type="term" value="P:protein transport"/>
    <property type="evidence" value="ECO:0007669"/>
    <property type="project" value="UniProtKB-KW"/>
</dbReference>
<evidence type="ECO:0000256" key="10">
    <source>
        <dbReference type="SAM" id="SignalP"/>
    </source>
</evidence>
<dbReference type="Gene3D" id="3.30.1150.10">
    <property type="match status" value="1"/>
</dbReference>